<dbReference type="Proteomes" id="UP000694545">
    <property type="component" value="Unplaced"/>
</dbReference>
<feature type="repeat" description="WD" evidence="3">
    <location>
        <begin position="471"/>
        <end position="512"/>
    </location>
</feature>
<proteinExistence type="predicted"/>
<evidence type="ECO:0000256" key="5">
    <source>
        <dbReference type="SAM" id="Phobius"/>
    </source>
</evidence>
<dbReference type="CDD" id="cd22136">
    <property type="entry name" value="F-box_FBXW10"/>
    <property type="match status" value="1"/>
</dbReference>
<evidence type="ECO:0008006" key="8">
    <source>
        <dbReference type="Google" id="ProtNLM"/>
    </source>
</evidence>
<evidence type="ECO:0000256" key="2">
    <source>
        <dbReference type="ARBA" id="ARBA00022737"/>
    </source>
</evidence>
<dbReference type="SUPFAM" id="SSF50978">
    <property type="entry name" value="WD40 repeat-like"/>
    <property type="match status" value="1"/>
</dbReference>
<dbReference type="InterPro" id="IPR036322">
    <property type="entry name" value="WD40_repeat_dom_sf"/>
</dbReference>
<dbReference type="AlphaFoldDB" id="A0A8D2ITN5"/>
<dbReference type="OMA" id="QKCETCI"/>
<dbReference type="InterPro" id="IPR051075">
    <property type="entry name" value="SCF_subunit_WD-repeat"/>
</dbReference>
<dbReference type="Gene3D" id="1.20.1280.50">
    <property type="match status" value="1"/>
</dbReference>
<dbReference type="InterPro" id="IPR019775">
    <property type="entry name" value="WD40_repeat_CS"/>
</dbReference>
<evidence type="ECO:0000256" key="3">
    <source>
        <dbReference type="PROSITE-ProRule" id="PRU00221"/>
    </source>
</evidence>
<dbReference type="InterPro" id="IPR015943">
    <property type="entry name" value="WD40/YVTN_repeat-like_dom_sf"/>
</dbReference>
<dbReference type="Pfam" id="PF00400">
    <property type="entry name" value="WD40"/>
    <property type="match status" value="4"/>
</dbReference>
<reference evidence="6" key="1">
    <citation type="submission" date="2025-08" db="UniProtKB">
        <authorList>
            <consortium name="Ensembl"/>
        </authorList>
    </citation>
    <scope>IDENTIFICATION</scope>
</reference>
<dbReference type="PROSITE" id="PS00678">
    <property type="entry name" value="WD_REPEATS_1"/>
    <property type="match status" value="1"/>
</dbReference>
<keyword evidence="7" id="KW-1185">Reference proteome</keyword>
<feature type="transmembrane region" description="Helical" evidence="5">
    <location>
        <begin position="155"/>
        <end position="174"/>
    </location>
</feature>
<dbReference type="PANTHER" id="PTHR19872:SF7">
    <property type="entry name" value="F-BOX AND WD REPEAT DOMAIN CONTAINING PROTEIN 10B-RELATED"/>
    <property type="match status" value="1"/>
</dbReference>
<dbReference type="PROSITE" id="PS50294">
    <property type="entry name" value="WD_REPEATS_REGION"/>
    <property type="match status" value="2"/>
</dbReference>
<evidence type="ECO:0000256" key="4">
    <source>
        <dbReference type="SAM" id="MobiDB-lite"/>
    </source>
</evidence>
<dbReference type="InterPro" id="IPR036047">
    <property type="entry name" value="F-box-like_dom_sf"/>
</dbReference>
<feature type="region of interest" description="Disordered" evidence="4">
    <location>
        <begin position="794"/>
        <end position="817"/>
    </location>
</feature>
<reference evidence="6" key="2">
    <citation type="submission" date="2025-09" db="UniProtKB">
        <authorList>
            <consortium name="Ensembl"/>
        </authorList>
    </citation>
    <scope>IDENTIFICATION</scope>
</reference>
<dbReference type="SUPFAM" id="SSF81383">
    <property type="entry name" value="F-box domain"/>
    <property type="match status" value="1"/>
</dbReference>
<dbReference type="SMART" id="SM00320">
    <property type="entry name" value="WD40"/>
    <property type="match status" value="6"/>
</dbReference>
<keyword evidence="5" id="KW-0472">Membrane</keyword>
<dbReference type="CDD" id="cd00200">
    <property type="entry name" value="WD40"/>
    <property type="match status" value="1"/>
</dbReference>
<organism evidence="6 7">
    <name type="scientific">Varanus komodoensis</name>
    <name type="common">Komodo dragon</name>
    <dbReference type="NCBI Taxonomy" id="61221"/>
    <lineage>
        <taxon>Eukaryota</taxon>
        <taxon>Metazoa</taxon>
        <taxon>Chordata</taxon>
        <taxon>Craniata</taxon>
        <taxon>Vertebrata</taxon>
        <taxon>Euteleostomi</taxon>
        <taxon>Lepidosauria</taxon>
        <taxon>Squamata</taxon>
        <taxon>Bifurcata</taxon>
        <taxon>Unidentata</taxon>
        <taxon>Episquamata</taxon>
        <taxon>Toxicofera</taxon>
        <taxon>Anguimorpha</taxon>
        <taxon>Paleoanguimorpha</taxon>
        <taxon>Varanoidea</taxon>
        <taxon>Varanidae</taxon>
        <taxon>Varanus</taxon>
    </lineage>
</organism>
<dbReference type="Ensembl" id="ENSVKKT00000002262.1">
    <property type="protein sequence ID" value="ENSVKKP00000002194.1"/>
    <property type="gene ID" value="ENSVKKG00000001776.1"/>
</dbReference>
<sequence length="1015" mass="114197">MKNRPIVEITPEILEYKLEYTPDLRCEKQTDLVPICHSCKSCILKWKMFSTREWFLRVSQASQRQFLVGIIKRFRSQDLLNYAWNLLQSTNTKDFTYSRSCVSSSFTAASISNRGLDPQQLEHSMVNLWRWFLNASFWTKSNYILLLLQMCDAQLLLMAASLICILIFLLLPGMDQTEDVKFPPEEPNNSESQALSQIPSQRALTQRHSRLGQLYSVCCKDAEGECKLCSSHHIPFAGFCVLATDNLHAPWLLSRESDQLFGIPLEDVDHPSQYSVVLNVSPPVPGPSQKTVSVNKFRDFIRCLPIYLSKRILRMLDSKSLTRCAYVSLHWLFLVKQIRKDILAGHSLRSEIAFMQGSCPKGAISNYAKIVKVAVPQINKDGDIIPIKGKNKLLPKSELMQKAYHGQETDIVKLEERNIFCSSYNVRVLVDSVDPNRVVHYSGGKLLAFGSTDRKIHFLNVNDLKPVPPLLYGHAGSIRAVYLNEPKGFLLSGSYDLSIRMWNIFTGTCVRIFNGHSGSITCLDVYKNKFVSGSKDCTAKMWSIETGKCLKTFGHKGIVWSAKMNDTHLVSACDRGIVKVWHAVTWILIKILQGHQGPVKCLSFDEWHLVTGSSDGYILGWSMLGKHKRCLVAFRHPMEVLHLGFLYLRVISGCADGKIRIFNFLTGTCLRVMRANSRVIIFQIFCNNKNYIPGHLFPNSALTVPPGSLPQCLIFPHLTFFLNTDDESDTEPPAPVSFCENAEAFIQYIRKRRPVHSISNDQMLLTIGTVQHVYKNDQVSANMAYNMKIKDAWGPAPPQKDQRKIIPAPPSPEQQKIDPPLQLKELMASGGSLGIERISTPYETRTLQVNLKNSLLGSSVKSSIPAPTITRSKSCSSLSGVKNAYTGHAKIPSPPGTGVQLIGHFTGSSESIKMPRMKIAQPGIGARSQPPKLFFTHTPNPLRQNTGFRLLTTQQMKQYAEEKISEYQANQTKVITNRKKECKNAWLRKIQGLPIDDFTKEGKISAPELGENVFI</sequence>
<evidence type="ECO:0000256" key="1">
    <source>
        <dbReference type="ARBA" id="ARBA00022574"/>
    </source>
</evidence>
<dbReference type="PANTHER" id="PTHR19872">
    <property type="entry name" value="UBIQUITIN LIGASE SPECIFICITY FACTOR/HREP PROTEIN"/>
    <property type="match status" value="1"/>
</dbReference>
<name>A0A8D2ITN5_VARKO</name>
<keyword evidence="1 3" id="KW-0853">WD repeat</keyword>
<feature type="repeat" description="WD" evidence="3">
    <location>
        <begin position="592"/>
        <end position="623"/>
    </location>
</feature>
<feature type="repeat" description="WD" evidence="3">
    <location>
        <begin position="513"/>
        <end position="552"/>
    </location>
</feature>
<evidence type="ECO:0000313" key="6">
    <source>
        <dbReference type="Ensembl" id="ENSVKKP00000002194.1"/>
    </source>
</evidence>
<accession>A0A8D2ITN5</accession>
<protein>
    <recommendedName>
        <fullName evidence="8">F-box/WD repeat-containing protein 10</fullName>
    </recommendedName>
</protein>
<keyword evidence="5" id="KW-1133">Transmembrane helix</keyword>
<dbReference type="Gene3D" id="2.130.10.10">
    <property type="entry name" value="YVTN repeat-like/Quinoprotein amine dehydrogenase"/>
    <property type="match status" value="1"/>
</dbReference>
<keyword evidence="2" id="KW-0677">Repeat</keyword>
<dbReference type="InterPro" id="IPR001680">
    <property type="entry name" value="WD40_rpt"/>
</dbReference>
<evidence type="ECO:0000313" key="7">
    <source>
        <dbReference type="Proteomes" id="UP000694545"/>
    </source>
</evidence>
<dbReference type="PROSITE" id="PS50082">
    <property type="entry name" value="WD_REPEATS_2"/>
    <property type="match status" value="3"/>
</dbReference>
<keyword evidence="5" id="KW-0812">Transmembrane</keyword>